<reference evidence="2 3" key="1">
    <citation type="submission" date="2013-03" db="EMBL/GenBank/DDBJ databases">
        <title>The Genome Sequence of Cladophialophora yegresii CBS 114405.</title>
        <authorList>
            <consortium name="The Broad Institute Genomics Platform"/>
            <person name="Cuomo C."/>
            <person name="de Hoog S."/>
            <person name="Gorbushina A."/>
            <person name="Walker B."/>
            <person name="Young S.K."/>
            <person name="Zeng Q."/>
            <person name="Gargeya S."/>
            <person name="Fitzgerald M."/>
            <person name="Haas B."/>
            <person name="Abouelleil A."/>
            <person name="Allen A.W."/>
            <person name="Alvarado L."/>
            <person name="Arachchi H.M."/>
            <person name="Berlin A.M."/>
            <person name="Chapman S.B."/>
            <person name="Gainer-Dewar J."/>
            <person name="Goldberg J."/>
            <person name="Griggs A."/>
            <person name="Gujja S."/>
            <person name="Hansen M."/>
            <person name="Howarth C."/>
            <person name="Imamovic A."/>
            <person name="Ireland A."/>
            <person name="Larimer J."/>
            <person name="McCowan C."/>
            <person name="Murphy C."/>
            <person name="Pearson M."/>
            <person name="Poon T.W."/>
            <person name="Priest M."/>
            <person name="Roberts A."/>
            <person name="Saif S."/>
            <person name="Shea T."/>
            <person name="Sisk P."/>
            <person name="Sykes S."/>
            <person name="Wortman J."/>
            <person name="Nusbaum C."/>
            <person name="Birren B."/>
        </authorList>
    </citation>
    <scope>NUCLEOTIDE SEQUENCE [LARGE SCALE GENOMIC DNA]</scope>
    <source>
        <strain evidence="2 3">CBS 114405</strain>
    </source>
</reference>
<keyword evidence="3" id="KW-1185">Reference proteome</keyword>
<feature type="compositionally biased region" description="Basic and acidic residues" evidence="1">
    <location>
        <begin position="130"/>
        <end position="139"/>
    </location>
</feature>
<feature type="region of interest" description="Disordered" evidence="1">
    <location>
        <begin position="96"/>
        <end position="151"/>
    </location>
</feature>
<organism evidence="2 3">
    <name type="scientific">Cladophialophora yegresii CBS 114405</name>
    <dbReference type="NCBI Taxonomy" id="1182544"/>
    <lineage>
        <taxon>Eukaryota</taxon>
        <taxon>Fungi</taxon>
        <taxon>Dikarya</taxon>
        <taxon>Ascomycota</taxon>
        <taxon>Pezizomycotina</taxon>
        <taxon>Eurotiomycetes</taxon>
        <taxon>Chaetothyriomycetidae</taxon>
        <taxon>Chaetothyriales</taxon>
        <taxon>Herpotrichiellaceae</taxon>
        <taxon>Cladophialophora</taxon>
    </lineage>
</organism>
<accession>W9VS50</accession>
<dbReference type="EMBL" id="AMGW01000004">
    <property type="protein sequence ID" value="EXJ58567.1"/>
    <property type="molecule type" value="Genomic_DNA"/>
</dbReference>
<sequence length="292" mass="32988">MDTDTERGFGLSSLERTLDQVDPEFAALVQSARNMLESSKIDPAYPKGWFQPDNEYGKRLEEKLEGLELPDLVEAFFYRNETRALYGDRVIITRRSAPKGNVPPASPRKLEDTSYPEVPGKLNHKKESQKKHGEQEEARRNRHRSCQHDSHARCPEVAAECGAEHAKSIKDTRTQAGKGPGKDEQLYAAIYTQEIAARLVQALNDRCIRAETTVRLLLQSLQPSRRSASCGARDADYLRKGSPGTSFSKPSYVGIKRCRDIDTEDDRQRQRAWTRIRCDSAGFDSRGPSFTE</sequence>
<comment type="caution">
    <text evidence="2">The sequence shown here is derived from an EMBL/GenBank/DDBJ whole genome shotgun (WGS) entry which is preliminary data.</text>
</comment>
<proteinExistence type="predicted"/>
<dbReference type="GeneID" id="19180575"/>
<dbReference type="Proteomes" id="UP000019473">
    <property type="component" value="Unassembled WGS sequence"/>
</dbReference>
<dbReference type="VEuPathDB" id="FungiDB:A1O7_05994"/>
<dbReference type="HOGENOM" id="CLU_046005_0_0_1"/>
<evidence type="ECO:0000256" key="1">
    <source>
        <dbReference type="SAM" id="MobiDB-lite"/>
    </source>
</evidence>
<dbReference type="AlphaFoldDB" id="W9VS50"/>
<evidence type="ECO:0000313" key="2">
    <source>
        <dbReference type="EMBL" id="EXJ58567.1"/>
    </source>
</evidence>
<protein>
    <submittedName>
        <fullName evidence="2">Uncharacterized protein</fullName>
    </submittedName>
</protein>
<evidence type="ECO:0000313" key="3">
    <source>
        <dbReference type="Proteomes" id="UP000019473"/>
    </source>
</evidence>
<name>W9VS50_9EURO</name>
<dbReference type="RefSeq" id="XP_007758190.1">
    <property type="nucleotide sequence ID" value="XM_007760000.1"/>
</dbReference>
<dbReference type="OrthoDB" id="4161012at2759"/>
<gene>
    <name evidence="2" type="ORF">A1O7_05994</name>
</gene>